<feature type="region of interest" description="Disordered" evidence="1">
    <location>
        <begin position="28"/>
        <end position="55"/>
    </location>
</feature>
<name>M8CJ85_AEGTA</name>
<evidence type="ECO:0000259" key="2">
    <source>
        <dbReference type="PROSITE" id="PS50966"/>
    </source>
</evidence>
<evidence type="ECO:0000256" key="1">
    <source>
        <dbReference type="SAM" id="MobiDB-lite"/>
    </source>
</evidence>
<dbReference type="PROSITE" id="PS50966">
    <property type="entry name" value="ZF_SWIM"/>
    <property type="match status" value="1"/>
</dbReference>
<reference evidence="3" key="1">
    <citation type="submission" date="2015-06" db="UniProtKB">
        <authorList>
            <consortium name="EnsemblPlants"/>
        </authorList>
    </citation>
    <scope>IDENTIFICATION</scope>
</reference>
<protein>
    <recommendedName>
        <fullName evidence="2">SWIM-type domain-containing protein</fullName>
    </recommendedName>
</protein>
<dbReference type="GO" id="GO:0008270">
    <property type="term" value="F:zinc ion binding"/>
    <property type="evidence" value="ECO:0007669"/>
    <property type="project" value="InterPro"/>
</dbReference>
<dbReference type="EnsemblPlants" id="EMT23401">
    <property type="protein sequence ID" value="EMT23401"/>
    <property type="gene ID" value="F775_52704"/>
</dbReference>
<proteinExistence type="predicted"/>
<dbReference type="AlphaFoldDB" id="M8CJ85"/>
<dbReference type="PANTHER" id="PTHR47482:SF5">
    <property type="entry name" value="FAR1 DOMAIN-CONTAINING PROTEIN"/>
    <property type="match status" value="1"/>
</dbReference>
<evidence type="ECO:0000313" key="3">
    <source>
        <dbReference type="EnsemblPlants" id="EMT23401"/>
    </source>
</evidence>
<feature type="domain" description="SWIM-type" evidence="2">
    <location>
        <begin position="119"/>
        <end position="155"/>
    </location>
</feature>
<feature type="compositionally biased region" description="Polar residues" evidence="1">
    <location>
        <begin position="34"/>
        <end position="43"/>
    </location>
</feature>
<dbReference type="InterPro" id="IPR007527">
    <property type="entry name" value="Znf_SWIM"/>
</dbReference>
<sequence length="209" mass="24101">MDKKIWQEPFERRADKVFARDRLWMLGGKRKESPTQSVESSGKVNPEAPGWTKRLRVGRAPPDRHRALAELLHSKKQSGGEACAAKQPVLPVEEIERKKKYIARHNNADNRGKWSKVVYEVTMLDDGEWFECECGHFAHMGMLCCHAFKVIDYVGVTQIPKRHILKRWTKNARDILAQHLAHFQRDQVVNRSFICRSSILYLDAMHGAG</sequence>
<dbReference type="PANTHER" id="PTHR47482">
    <property type="entry name" value="OS11G0632001 PROTEIN"/>
    <property type="match status" value="1"/>
</dbReference>
<accession>M8CJ85</accession>
<dbReference type="ExpressionAtlas" id="M8CJ85">
    <property type="expression patterns" value="baseline"/>
</dbReference>
<organism evidence="3">
    <name type="scientific">Aegilops tauschii</name>
    <name type="common">Tausch's goatgrass</name>
    <name type="synonym">Aegilops squarrosa</name>
    <dbReference type="NCBI Taxonomy" id="37682"/>
    <lineage>
        <taxon>Eukaryota</taxon>
        <taxon>Viridiplantae</taxon>
        <taxon>Streptophyta</taxon>
        <taxon>Embryophyta</taxon>
        <taxon>Tracheophyta</taxon>
        <taxon>Spermatophyta</taxon>
        <taxon>Magnoliopsida</taxon>
        <taxon>Liliopsida</taxon>
        <taxon>Poales</taxon>
        <taxon>Poaceae</taxon>
        <taxon>BOP clade</taxon>
        <taxon>Pooideae</taxon>
        <taxon>Triticodae</taxon>
        <taxon>Triticeae</taxon>
        <taxon>Triticinae</taxon>
        <taxon>Aegilops</taxon>
    </lineage>
</organism>